<evidence type="ECO:0000313" key="3">
    <source>
        <dbReference type="Proteomes" id="UP000030671"/>
    </source>
</evidence>
<accession>W4KP74</accession>
<dbReference type="Proteomes" id="UP000030671">
    <property type="component" value="Unassembled WGS sequence"/>
</dbReference>
<proteinExistence type="predicted"/>
<dbReference type="HOGENOM" id="CLU_3032600_0_0_1"/>
<keyword evidence="3" id="KW-1185">Reference proteome</keyword>
<gene>
    <name evidence="2" type="ORF">HETIRDRAFT_166722</name>
</gene>
<protein>
    <submittedName>
        <fullName evidence="2">Uncharacterized protein</fullName>
    </submittedName>
</protein>
<feature type="region of interest" description="Disordered" evidence="1">
    <location>
        <begin position="30"/>
        <end position="55"/>
    </location>
</feature>
<evidence type="ECO:0000256" key="1">
    <source>
        <dbReference type="SAM" id="MobiDB-lite"/>
    </source>
</evidence>
<dbReference type="EMBL" id="KI925454">
    <property type="protein sequence ID" value="ETW87190.1"/>
    <property type="molecule type" value="Genomic_DNA"/>
</dbReference>
<reference evidence="2 3" key="1">
    <citation type="journal article" date="2012" name="New Phytol.">
        <title>Insight into trade-off between wood decay and parasitism from the genome of a fungal forest pathogen.</title>
        <authorList>
            <person name="Olson A."/>
            <person name="Aerts A."/>
            <person name="Asiegbu F."/>
            <person name="Belbahri L."/>
            <person name="Bouzid O."/>
            <person name="Broberg A."/>
            <person name="Canback B."/>
            <person name="Coutinho P.M."/>
            <person name="Cullen D."/>
            <person name="Dalman K."/>
            <person name="Deflorio G."/>
            <person name="van Diepen L.T."/>
            <person name="Dunand C."/>
            <person name="Duplessis S."/>
            <person name="Durling M."/>
            <person name="Gonthier P."/>
            <person name="Grimwood J."/>
            <person name="Fossdal C.G."/>
            <person name="Hansson D."/>
            <person name="Henrissat B."/>
            <person name="Hietala A."/>
            <person name="Himmelstrand K."/>
            <person name="Hoffmeister D."/>
            <person name="Hogberg N."/>
            <person name="James T.Y."/>
            <person name="Karlsson M."/>
            <person name="Kohler A."/>
            <person name="Kues U."/>
            <person name="Lee Y.H."/>
            <person name="Lin Y.C."/>
            <person name="Lind M."/>
            <person name="Lindquist E."/>
            <person name="Lombard V."/>
            <person name="Lucas S."/>
            <person name="Lunden K."/>
            <person name="Morin E."/>
            <person name="Murat C."/>
            <person name="Park J."/>
            <person name="Raffaello T."/>
            <person name="Rouze P."/>
            <person name="Salamov A."/>
            <person name="Schmutz J."/>
            <person name="Solheim H."/>
            <person name="Stahlberg J."/>
            <person name="Velez H."/>
            <person name="de Vries R.P."/>
            <person name="Wiebenga A."/>
            <person name="Woodward S."/>
            <person name="Yakovlev I."/>
            <person name="Garbelotto M."/>
            <person name="Martin F."/>
            <person name="Grigoriev I.V."/>
            <person name="Stenlid J."/>
        </authorList>
    </citation>
    <scope>NUCLEOTIDE SEQUENCE [LARGE SCALE GENOMIC DNA]</scope>
    <source>
        <strain evidence="2 3">TC 32-1</strain>
    </source>
</reference>
<dbReference type="RefSeq" id="XP_009541121.1">
    <property type="nucleotide sequence ID" value="XM_009542826.1"/>
</dbReference>
<dbReference type="AlphaFoldDB" id="W4KP74"/>
<dbReference type="KEGG" id="hir:HETIRDRAFT_166722"/>
<name>W4KP74_HETIT</name>
<evidence type="ECO:0000313" key="2">
    <source>
        <dbReference type="EMBL" id="ETW87190.1"/>
    </source>
</evidence>
<dbReference type="GeneID" id="20668080"/>
<dbReference type="InParanoid" id="W4KP74"/>
<sequence>MRISPHLLRTYHCIHTYSTYMQTCGDTVPVAPRTSTIPPSSADEAPTPSRSVHKY</sequence>
<organism evidence="2 3">
    <name type="scientific">Heterobasidion irregulare (strain TC 32-1)</name>
    <dbReference type="NCBI Taxonomy" id="747525"/>
    <lineage>
        <taxon>Eukaryota</taxon>
        <taxon>Fungi</taxon>
        <taxon>Dikarya</taxon>
        <taxon>Basidiomycota</taxon>
        <taxon>Agaricomycotina</taxon>
        <taxon>Agaricomycetes</taxon>
        <taxon>Russulales</taxon>
        <taxon>Bondarzewiaceae</taxon>
        <taxon>Heterobasidion</taxon>
        <taxon>Heterobasidion annosum species complex</taxon>
    </lineage>
</organism>